<dbReference type="GO" id="GO:0046872">
    <property type="term" value="F:metal ion binding"/>
    <property type="evidence" value="ECO:0007669"/>
    <property type="project" value="UniProtKB-KW"/>
</dbReference>
<dbReference type="PANTHER" id="PTHR11228">
    <property type="entry name" value="RADICAL SAM DOMAIN PROTEIN"/>
    <property type="match status" value="1"/>
</dbReference>
<dbReference type="InterPro" id="IPR013785">
    <property type="entry name" value="Aldolase_TIM"/>
</dbReference>
<dbReference type="SFLD" id="SFLDS00029">
    <property type="entry name" value="Radical_SAM"/>
    <property type="match status" value="1"/>
</dbReference>
<keyword evidence="6" id="KW-0411">Iron-sulfur</keyword>
<proteinExistence type="predicted"/>
<dbReference type="PROSITE" id="PS51918">
    <property type="entry name" value="RADICAL_SAM"/>
    <property type="match status" value="1"/>
</dbReference>
<dbReference type="SMART" id="SM00729">
    <property type="entry name" value="Elp3"/>
    <property type="match status" value="1"/>
</dbReference>
<dbReference type="GO" id="GO:0003824">
    <property type="term" value="F:catalytic activity"/>
    <property type="evidence" value="ECO:0007669"/>
    <property type="project" value="InterPro"/>
</dbReference>
<dbReference type="Proteomes" id="UP000576480">
    <property type="component" value="Unassembled WGS sequence"/>
</dbReference>
<dbReference type="PIRSF" id="PIRSF037420">
    <property type="entry name" value="PQQ_syn_pqqE"/>
    <property type="match status" value="1"/>
</dbReference>
<dbReference type="PANTHER" id="PTHR11228:SF34">
    <property type="entry name" value="TUNGSTEN-CONTAINING ALDEHYDE FERREDOXIN OXIDOREDUCTASE COFACTOR MODIFYING PROTEIN"/>
    <property type="match status" value="1"/>
</dbReference>
<dbReference type="InterPro" id="IPR023885">
    <property type="entry name" value="4Fe4S-binding_SPASM_dom"/>
</dbReference>
<dbReference type="InterPro" id="IPR006638">
    <property type="entry name" value="Elp3/MiaA/NifB-like_rSAM"/>
</dbReference>
<dbReference type="InterPro" id="IPR007197">
    <property type="entry name" value="rSAM"/>
</dbReference>
<comment type="caution">
    <text evidence="8">The sequence shown here is derived from an EMBL/GenBank/DDBJ whole genome shotgun (WGS) entry which is preliminary data.</text>
</comment>
<dbReference type="InterPro" id="IPR017200">
    <property type="entry name" value="PqqE-like"/>
</dbReference>
<evidence type="ECO:0000256" key="1">
    <source>
        <dbReference type="ARBA" id="ARBA00001966"/>
    </source>
</evidence>
<evidence type="ECO:0000313" key="9">
    <source>
        <dbReference type="Proteomes" id="UP000576480"/>
    </source>
</evidence>
<dbReference type="GO" id="GO:0051539">
    <property type="term" value="F:4 iron, 4 sulfur cluster binding"/>
    <property type="evidence" value="ECO:0007669"/>
    <property type="project" value="UniProtKB-KW"/>
</dbReference>
<evidence type="ECO:0000256" key="4">
    <source>
        <dbReference type="ARBA" id="ARBA00022723"/>
    </source>
</evidence>
<dbReference type="InterPro" id="IPR058240">
    <property type="entry name" value="rSAM_sf"/>
</dbReference>
<feature type="domain" description="Radical SAM core" evidence="7">
    <location>
        <begin position="6"/>
        <end position="215"/>
    </location>
</feature>
<evidence type="ECO:0000256" key="6">
    <source>
        <dbReference type="ARBA" id="ARBA00023014"/>
    </source>
</evidence>
<evidence type="ECO:0000256" key="5">
    <source>
        <dbReference type="ARBA" id="ARBA00023004"/>
    </source>
</evidence>
<sequence>MGGLIPQLPQVIAWETTRACNLACVHCRAEAQYHPDPGQLTTQEGFRLIDQISELSKPILILSGGDPLLRQDIFELAAYGTKKGLRVVMSPNGTLLTPEVVERIKMAGVSRISVSLDGSSPEVHDSFRQAAGSFKAAVRGLTYARQGNLSFQINTTVTRRNLHDLSSMLNTVVDLDAVTWDVFMLVPTGRGKIEDEVTPQEYEEVLNWIHEVSRTAPIRIKVTCAPHYMRIVRQKAKERRDSGRDSQHPISYSKRFGSETRWANPISSVDNYFQAHPSCCSDSDGFEPIARSDDLGSTLKSFFGSLKSVSSEQENGRNAGASAHQSFRRGCLAGTGFCFVSHIGDVQPCGYLNLIAGNTRRQPFGEIYLESELFRNLRDVSRLGGKCGYCEYRMICGGCRARAYGVQGSYLAEEPYCIYQPRKGEKNSRL</sequence>
<dbReference type="RefSeq" id="WP_176229782.1">
    <property type="nucleotide sequence ID" value="NZ_BLSB01000053.1"/>
</dbReference>
<dbReference type="SFLD" id="SFLDG01067">
    <property type="entry name" value="SPASM/twitch_domain_containing"/>
    <property type="match status" value="1"/>
</dbReference>
<dbReference type="Pfam" id="PF04055">
    <property type="entry name" value="Radical_SAM"/>
    <property type="match status" value="1"/>
</dbReference>
<comment type="cofactor">
    <cofactor evidence="1">
        <name>[4Fe-4S] cluster</name>
        <dbReference type="ChEBI" id="CHEBI:49883"/>
    </cofactor>
</comment>
<dbReference type="InterPro" id="IPR050377">
    <property type="entry name" value="Radical_SAM_PqqE_MftC-like"/>
</dbReference>
<dbReference type="SUPFAM" id="SSF102114">
    <property type="entry name" value="Radical SAM enzymes"/>
    <property type="match status" value="2"/>
</dbReference>
<keyword evidence="5" id="KW-0408">Iron</keyword>
<dbReference type="Gene3D" id="3.20.20.70">
    <property type="entry name" value="Aldolase class I"/>
    <property type="match status" value="1"/>
</dbReference>
<evidence type="ECO:0000256" key="2">
    <source>
        <dbReference type="ARBA" id="ARBA00022485"/>
    </source>
</evidence>
<reference evidence="8 9" key="1">
    <citation type="journal article" date="2020" name="Front. Microbiol.">
        <title>Single-cell genomics of novel Actinobacteria with the Wood-Ljungdahl pathway discovered in a serpentinizing system.</title>
        <authorList>
            <person name="Merino N."/>
            <person name="Kawai M."/>
            <person name="Boyd E.S."/>
            <person name="Colman D.R."/>
            <person name="McGlynn S.E."/>
            <person name="Nealson K.H."/>
            <person name="Kurokawa K."/>
            <person name="Hongoh Y."/>
        </authorList>
    </citation>
    <scope>NUCLEOTIDE SEQUENCE [LARGE SCALE GENOMIC DNA]</scope>
    <source>
        <strain evidence="8 9">S43</strain>
    </source>
</reference>
<evidence type="ECO:0000256" key="3">
    <source>
        <dbReference type="ARBA" id="ARBA00022691"/>
    </source>
</evidence>
<protein>
    <submittedName>
        <fullName evidence="8">AdoMet-dependent heme synthase</fullName>
    </submittedName>
</protein>
<keyword evidence="2" id="KW-0004">4Fe-4S</keyword>
<keyword evidence="4" id="KW-0479">Metal-binding</keyword>
<dbReference type="CDD" id="cd01335">
    <property type="entry name" value="Radical_SAM"/>
    <property type="match status" value="1"/>
</dbReference>
<keyword evidence="3" id="KW-0949">S-adenosyl-L-methionine</keyword>
<gene>
    <name evidence="8" type="ORF">HKBW3S43_00918</name>
</gene>
<accession>A0A6V8PVP1</accession>
<dbReference type="EMBL" id="BLSB01000053">
    <property type="protein sequence ID" value="GFP35126.1"/>
    <property type="molecule type" value="Genomic_DNA"/>
</dbReference>
<organism evidence="8 9">
    <name type="scientific">Candidatus Hakubella thermalkaliphila</name>
    <dbReference type="NCBI Taxonomy" id="2754717"/>
    <lineage>
        <taxon>Bacteria</taxon>
        <taxon>Bacillati</taxon>
        <taxon>Actinomycetota</taxon>
        <taxon>Actinomycetota incertae sedis</taxon>
        <taxon>Candidatus Hakubellales</taxon>
        <taxon>Candidatus Hakubellaceae</taxon>
        <taxon>Candidatus Hakubella</taxon>
    </lineage>
</organism>
<dbReference type="NCBIfam" id="TIGR04085">
    <property type="entry name" value="rSAM_more_4Fe4S"/>
    <property type="match status" value="1"/>
</dbReference>
<name>A0A6V8PVP1_9ACTN</name>
<evidence type="ECO:0000313" key="8">
    <source>
        <dbReference type="EMBL" id="GFP35126.1"/>
    </source>
</evidence>
<evidence type="ECO:0000259" key="7">
    <source>
        <dbReference type="PROSITE" id="PS51918"/>
    </source>
</evidence>
<dbReference type="AlphaFoldDB" id="A0A6V8PVP1"/>
<dbReference type="CDD" id="cd21123">
    <property type="entry name" value="SPASM_MftC-like"/>
    <property type="match status" value="1"/>
</dbReference>
<dbReference type="Pfam" id="PF13186">
    <property type="entry name" value="SPASM"/>
    <property type="match status" value="1"/>
</dbReference>
<dbReference type="SFLD" id="SFLDG01386">
    <property type="entry name" value="main_SPASM_domain-containing"/>
    <property type="match status" value="1"/>
</dbReference>